<comment type="caution">
    <text evidence="2">The sequence shown here is derived from an EMBL/GenBank/DDBJ whole genome shotgun (WGS) entry which is preliminary data.</text>
</comment>
<dbReference type="Proteomes" id="UP000029713">
    <property type="component" value="Unassembled WGS sequence"/>
</dbReference>
<feature type="compositionally biased region" description="Basic and acidic residues" evidence="1">
    <location>
        <begin position="1"/>
        <end position="20"/>
    </location>
</feature>
<dbReference type="AlphaFoldDB" id="A0A098YCG0"/>
<accession>A0A098YCG0</accession>
<sequence>MTSSPRDHVPQIECQLDRQQSRGALSDRMVRQPGRFGQMPVEDEAKVAGAAQPLHFLCQRGPQARVTNTRDGVVQQVAFA</sequence>
<name>A0A098YCG0_9ACTN</name>
<proteinExistence type="predicted"/>
<reference evidence="2 3" key="1">
    <citation type="submission" date="2014-07" db="EMBL/GenBank/DDBJ databases">
        <title>Biosystematic studies on Modestobacter strains isolated from extreme hyper-arid desert soil and from historic building.</title>
        <authorList>
            <person name="Bukarasam K."/>
            <person name="Bull A."/>
            <person name="Girard G."/>
            <person name="van Wezel G."/>
            <person name="Goodfellow M."/>
        </authorList>
    </citation>
    <scope>NUCLEOTIDE SEQUENCE [LARGE SCALE GENOMIC DNA]</scope>
    <source>
        <strain evidence="2 3">KNN45-2b</strain>
    </source>
</reference>
<feature type="region of interest" description="Disordered" evidence="1">
    <location>
        <begin position="1"/>
        <end position="24"/>
    </location>
</feature>
<evidence type="ECO:0000313" key="3">
    <source>
        <dbReference type="Proteomes" id="UP000029713"/>
    </source>
</evidence>
<organism evidence="2 3">
    <name type="scientific">Modestobacter caceresii</name>
    <dbReference type="NCBI Taxonomy" id="1522368"/>
    <lineage>
        <taxon>Bacteria</taxon>
        <taxon>Bacillati</taxon>
        <taxon>Actinomycetota</taxon>
        <taxon>Actinomycetes</taxon>
        <taxon>Geodermatophilales</taxon>
        <taxon>Geodermatophilaceae</taxon>
        <taxon>Modestobacter</taxon>
    </lineage>
</organism>
<evidence type="ECO:0000313" key="2">
    <source>
        <dbReference type="EMBL" id="KGH47441.1"/>
    </source>
</evidence>
<gene>
    <name evidence="2" type="ORF">IN07_07485</name>
</gene>
<evidence type="ECO:0000256" key="1">
    <source>
        <dbReference type="SAM" id="MobiDB-lite"/>
    </source>
</evidence>
<protein>
    <submittedName>
        <fullName evidence="2">Uncharacterized protein</fullName>
    </submittedName>
</protein>
<dbReference type="EMBL" id="JPMX01000023">
    <property type="protein sequence ID" value="KGH47441.1"/>
    <property type="molecule type" value="Genomic_DNA"/>
</dbReference>
<keyword evidence="3" id="KW-1185">Reference proteome</keyword>